<dbReference type="Pfam" id="PF01177">
    <property type="entry name" value="Asp_Glu_race"/>
    <property type="match status" value="1"/>
</dbReference>
<protein>
    <recommendedName>
        <fullName evidence="5">Aspartate racemase</fullName>
    </recommendedName>
</protein>
<evidence type="ECO:0000256" key="1">
    <source>
        <dbReference type="ARBA" id="ARBA00023235"/>
    </source>
</evidence>
<dbReference type="InParanoid" id="A0A068TP76"/>
<dbReference type="Gene3D" id="3.40.50.1860">
    <property type="match status" value="2"/>
</dbReference>
<gene>
    <name evidence="3" type="ORF">GSCOC_T00022124001</name>
</gene>
<proteinExistence type="predicted"/>
<organism evidence="3 4">
    <name type="scientific">Coffea canephora</name>
    <name type="common">Robusta coffee</name>
    <dbReference type="NCBI Taxonomy" id="49390"/>
    <lineage>
        <taxon>Eukaryota</taxon>
        <taxon>Viridiplantae</taxon>
        <taxon>Streptophyta</taxon>
        <taxon>Embryophyta</taxon>
        <taxon>Tracheophyta</taxon>
        <taxon>Spermatophyta</taxon>
        <taxon>Magnoliopsida</taxon>
        <taxon>eudicotyledons</taxon>
        <taxon>Gunneridae</taxon>
        <taxon>Pentapetalae</taxon>
        <taxon>asterids</taxon>
        <taxon>lamiids</taxon>
        <taxon>Gentianales</taxon>
        <taxon>Rubiaceae</taxon>
        <taxon>Ixoroideae</taxon>
        <taxon>Gardenieae complex</taxon>
        <taxon>Bertiereae - Coffeeae clade</taxon>
        <taxon>Coffeeae</taxon>
        <taxon>Coffea</taxon>
    </lineage>
</organism>
<dbReference type="OrthoDB" id="187836at2759"/>
<keyword evidence="4" id="KW-1185">Reference proteome</keyword>
<dbReference type="EMBL" id="HG739086">
    <property type="protein sequence ID" value="CDO98125.1"/>
    <property type="molecule type" value="Genomic_DNA"/>
</dbReference>
<dbReference type="Gramene" id="CDO98125">
    <property type="protein sequence ID" value="CDO98125"/>
    <property type="gene ID" value="GSCOC_T00022124001"/>
</dbReference>
<evidence type="ECO:0000313" key="4">
    <source>
        <dbReference type="Proteomes" id="UP000295252"/>
    </source>
</evidence>
<feature type="transmembrane region" description="Helical" evidence="2">
    <location>
        <begin position="12"/>
        <end position="31"/>
    </location>
</feature>
<dbReference type="PhylomeDB" id="A0A068TP76"/>
<dbReference type="SUPFAM" id="SSF53681">
    <property type="entry name" value="Aspartate/glutamate racemase"/>
    <property type="match status" value="2"/>
</dbReference>
<dbReference type="STRING" id="49390.A0A068TP76"/>
<dbReference type="PANTHER" id="PTHR21198">
    <property type="entry name" value="GLUTAMATE RACEMASE"/>
    <property type="match status" value="1"/>
</dbReference>
<reference evidence="4" key="1">
    <citation type="journal article" date="2014" name="Science">
        <title>The coffee genome provides insight into the convergent evolution of caffeine biosynthesis.</title>
        <authorList>
            <person name="Denoeud F."/>
            <person name="Carretero-Paulet L."/>
            <person name="Dereeper A."/>
            <person name="Droc G."/>
            <person name="Guyot R."/>
            <person name="Pietrella M."/>
            <person name="Zheng C."/>
            <person name="Alberti A."/>
            <person name="Anthony F."/>
            <person name="Aprea G."/>
            <person name="Aury J.M."/>
            <person name="Bento P."/>
            <person name="Bernard M."/>
            <person name="Bocs S."/>
            <person name="Campa C."/>
            <person name="Cenci A."/>
            <person name="Combes M.C."/>
            <person name="Crouzillat D."/>
            <person name="Da Silva C."/>
            <person name="Daddiego L."/>
            <person name="De Bellis F."/>
            <person name="Dussert S."/>
            <person name="Garsmeur O."/>
            <person name="Gayraud T."/>
            <person name="Guignon V."/>
            <person name="Jahn K."/>
            <person name="Jamilloux V."/>
            <person name="Joet T."/>
            <person name="Labadie K."/>
            <person name="Lan T."/>
            <person name="Leclercq J."/>
            <person name="Lepelley M."/>
            <person name="Leroy T."/>
            <person name="Li L.T."/>
            <person name="Librado P."/>
            <person name="Lopez L."/>
            <person name="Munoz A."/>
            <person name="Noel B."/>
            <person name="Pallavicini A."/>
            <person name="Perrotta G."/>
            <person name="Poncet V."/>
            <person name="Pot D."/>
            <person name="Priyono X."/>
            <person name="Rigoreau M."/>
            <person name="Rouard M."/>
            <person name="Rozas J."/>
            <person name="Tranchant-Dubreuil C."/>
            <person name="VanBuren R."/>
            <person name="Zhang Q."/>
            <person name="Andrade A.C."/>
            <person name="Argout X."/>
            <person name="Bertrand B."/>
            <person name="de Kochko A."/>
            <person name="Graziosi G."/>
            <person name="Henry R.J."/>
            <person name="Jayarama X."/>
            <person name="Ming R."/>
            <person name="Nagai C."/>
            <person name="Rounsley S."/>
            <person name="Sankoff D."/>
            <person name="Giuliano G."/>
            <person name="Albert V.A."/>
            <person name="Wincker P."/>
            <person name="Lashermes P."/>
        </authorList>
    </citation>
    <scope>NUCLEOTIDE SEQUENCE [LARGE SCALE GENOMIC DNA]</scope>
    <source>
        <strain evidence="4">cv. DH200-94</strain>
    </source>
</reference>
<dbReference type="OMA" id="HERSHFP"/>
<dbReference type="FunCoup" id="A0A068TP76">
    <property type="interactions" value="17"/>
</dbReference>
<name>A0A068TP76_COFCA</name>
<evidence type="ECO:0000256" key="2">
    <source>
        <dbReference type="SAM" id="Phobius"/>
    </source>
</evidence>
<evidence type="ECO:0008006" key="5">
    <source>
        <dbReference type="Google" id="ProtNLM"/>
    </source>
</evidence>
<dbReference type="GO" id="GO:0047661">
    <property type="term" value="F:amino-acid racemase activity"/>
    <property type="evidence" value="ECO:0007669"/>
    <property type="project" value="InterPro"/>
</dbReference>
<keyword evidence="2" id="KW-0472">Membrane</keyword>
<accession>A0A068TP76</accession>
<sequence>MASLSKKWARIISRVASQIYFLLIIFQVPLFRFPCRIGMCETPMEVTSSQLIASEALPTVVVKIILSPGAIAKAITKKTSIPTYNDLLSTGKFINMGKGPSTIDLKHMEVLAGSYFSVAGAFLGLIRSGRMSLFGVMLIILGIAREVNFGKHAPNDPSKEACMYRSMYIAVLSAFFSIRGDVRKLIRFKQNSFLVLSSALILISMAASFQSLNHPSHALGFISRQRSQNTVGRNPVLALSPSSIIPKIEESGDLLDFSKNSRSTSALIDGGGSLLSRNSVGVIGGASVVSTVKFAKKLVDWSSKDAESSSIPFVLCSDPVLSKELLFHERSSLPFLTSKGEHRAKDHGPAVSNLRTKRIFLENSGAGCIVTPCHVSHSWYDEVAEGCSVPFLHMGECVAKELKEAKMKPLEAGSPLRIGIIASDATLAAGFYQKKLQNEGFEVMVPDKATMEHTVLPAMEALIRKDIEGAQNLFRIALQVLLVRAVNTIVLASDDMQGLLPPDDPLLKKCVDPVDALARSAIRHARSAEIAT</sequence>
<evidence type="ECO:0000313" key="3">
    <source>
        <dbReference type="EMBL" id="CDO98125.1"/>
    </source>
</evidence>
<keyword evidence="2" id="KW-0812">Transmembrane</keyword>
<dbReference type="PANTHER" id="PTHR21198:SF7">
    <property type="entry name" value="ASPARTATE-GLUTAMATE RACEMASE FAMILY"/>
    <property type="match status" value="1"/>
</dbReference>
<keyword evidence="2" id="KW-1133">Transmembrane helix</keyword>
<dbReference type="InterPro" id="IPR015942">
    <property type="entry name" value="Asp/Glu/hydantoin_racemase"/>
</dbReference>
<dbReference type="InterPro" id="IPR001920">
    <property type="entry name" value="Asp/Glu_race"/>
</dbReference>
<dbReference type="AlphaFoldDB" id="A0A068TP76"/>
<dbReference type="Proteomes" id="UP000295252">
    <property type="component" value="Chromosome VI"/>
</dbReference>
<keyword evidence="1" id="KW-0413">Isomerase</keyword>